<keyword evidence="6" id="KW-0223">Dioxygenase</keyword>
<keyword evidence="4 5" id="KW-0408">Iron</keyword>
<dbReference type="GO" id="GO:0046872">
    <property type="term" value="F:metal ion binding"/>
    <property type="evidence" value="ECO:0007669"/>
    <property type="project" value="UniProtKB-KW"/>
</dbReference>
<organism evidence="7 8">
    <name type="scientific">Phenylobacterium kunshanense</name>
    <dbReference type="NCBI Taxonomy" id="1445034"/>
    <lineage>
        <taxon>Bacteria</taxon>
        <taxon>Pseudomonadati</taxon>
        <taxon>Pseudomonadota</taxon>
        <taxon>Alphaproteobacteria</taxon>
        <taxon>Caulobacterales</taxon>
        <taxon>Caulobacteraceae</taxon>
        <taxon>Phenylobacterium</taxon>
    </lineage>
</organism>
<evidence type="ECO:0000313" key="7">
    <source>
        <dbReference type="EMBL" id="RAK65525.1"/>
    </source>
</evidence>
<dbReference type="OrthoDB" id="6636843at2"/>
<evidence type="ECO:0000256" key="4">
    <source>
        <dbReference type="ARBA" id="ARBA00023004"/>
    </source>
</evidence>
<comment type="cofactor">
    <cofactor evidence="5 6">
        <name>Fe(2+)</name>
        <dbReference type="ChEBI" id="CHEBI:29033"/>
    </cofactor>
    <text evidence="5 6">Binds 1 Fe(2+) ion per subunit.</text>
</comment>
<keyword evidence="8" id="KW-1185">Reference proteome</keyword>
<keyword evidence="2 5" id="KW-0479">Metal-binding</keyword>
<comment type="similarity">
    <text evidence="1 6">Belongs to the carotenoid oxygenase family.</text>
</comment>
<dbReference type="InterPro" id="IPR004294">
    <property type="entry name" value="Carotenoid_Oase"/>
</dbReference>
<evidence type="ECO:0000256" key="1">
    <source>
        <dbReference type="ARBA" id="ARBA00006787"/>
    </source>
</evidence>
<dbReference type="GO" id="GO:0010436">
    <property type="term" value="F:carotenoid dioxygenase activity"/>
    <property type="evidence" value="ECO:0007669"/>
    <property type="project" value="TreeGrafter"/>
</dbReference>
<feature type="binding site" evidence="5">
    <location>
        <position position="163"/>
    </location>
    <ligand>
        <name>Fe cation</name>
        <dbReference type="ChEBI" id="CHEBI:24875"/>
        <note>catalytic</note>
    </ligand>
</feature>
<sequence length="464" mass="51547">MDGDARINPYLAGNFAPIRSEDDFDLTVKGEIPAAMRGALFRIGPNPQFEPRDPNHHWFGGDGMIHGFYVADGKVGYRNRYVRTPKWELEHEHGRSLFGSFGNPMTTDPLAMGNEGGVANTNIVWHAGKLMALEEGHHPFEVDPKTLDSRGYVRPYGGRVTAHPKLDPKTGEMVWFAYGVGQMPLSAGMSYGVTDKDGKVVRRSDFQAPFACMVHDFMVTENHALFPILPLTASLERAMSGKPAFAWEPEKGSYVGVMRRDADVSTIRWFNTEACYVFHPLNSWEEGDKIFCDVMRYDVAPLFPNADGSPGQKAAARLVRWTFDLAGNSDAIKETPLDDLDGEFPRVDMRVETLKHRHGWYAADPTRSGTVKQSALAHMDFQTGKRQVYELTGGDLTSEPVFVPRSADAPEGDGWLTAVIWRAAENRSDLAIFEAQDIAKGPIAVAEVPRRVPFGFHGNWADLS</sequence>
<dbReference type="Pfam" id="PF03055">
    <property type="entry name" value="RPE65"/>
    <property type="match status" value="1"/>
</dbReference>
<dbReference type="GO" id="GO:0016121">
    <property type="term" value="P:carotene catabolic process"/>
    <property type="evidence" value="ECO:0007669"/>
    <property type="project" value="TreeGrafter"/>
</dbReference>
<evidence type="ECO:0000256" key="3">
    <source>
        <dbReference type="ARBA" id="ARBA00023002"/>
    </source>
</evidence>
<dbReference type="AlphaFoldDB" id="A0A328BFS4"/>
<proteinExistence type="inferred from homology"/>
<reference evidence="7 8" key="1">
    <citation type="submission" date="2018-05" db="EMBL/GenBank/DDBJ databases">
        <authorList>
            <person name="Lanie J.A."/>
            <person name="Ng W.-L."/>
            <person name="Kazmierczak K.M."/>
            <person name="Andrzejewski T.M."/>
            <person name="Davidsen T.M."/>
            <person name="Wayne K.J."/>
            <person name="Tettelin H."/>
            <person name="Glass J.I."/>
            <person name="Rusch D."/>
            <person name="Podicherti R."/>
            <person name="Tsui H.-C.T."/>
            <person name="Winkler M.E."/>
        </authorList>
    </citation>
    <scope>NUCLEOTIDE SEQUENCE [LARGE SCALE GENOMIC DNA]</scope>
    <source>
        <strain evidence="7 8">BUT-10</strain>
    </source>
</reference>
<dbReference type="PANTHER" id="PTHR10543:SF89">
    <property type="entry name" value="CAROTENOID 9,10(9',10')-CLEAVAGE DIOXYGENASE 1"/>
    <property type="match status" value="1"/>
</dbReference>
<feature type="binding site" evidence="5">
    <location>
        <position position="457"/>
    </location>
    <ligand>
        <name>Fe cation</name>
        <dbReference type="ChEBI" id="CHEBI:24875"/>
        <note>catalytic</note>
    </ligand>
</feature>
<comment type="caution">
    <text evidence="7">The sequence shown here is derived from an EMBL/GenBank/DDBJ whole genome shotgun (WGS) entry which is preliminary data.</text>
</comment>
<accession>A0A328BFS4</accession>
<keyword evidence="3 6" id="KW-0560">Oxidoreductase</keyword>
<name>A0A328BFS4_9CAUL</name>
<dbReference type="EC" id="1.13.11.-" evidence="6"/>
<dbReference type="RefSeq" id="WP_111276121.1">
    <property type="nucleotide sequence ID" value="NZ_QFYS01000004.1"/>
</dbReference>
<gene>
    <name evidence="7" type="ORF">DJ019_11220</name>
</gene>
<feature type="binding site" evidence="5">
    <location>
        <position position="279"/>
    </location>
    <ligand>
        <name>Fe cation</name>
        <dbReference type="ChEBI" id="CHEBI:24875"/>
        <note>catalytic</note>
    </ligand>
</feature>
<dbReference type="EMBL" id="QFYS01000004">
    <property type="protein sequence ID" value="RAK65525.1"/>
    <property type="molecule type" value="Genomic_DNA"/>
</dbReference>
<evidence type="ECO:0000313" key="8">
    <source>
        <dbReference type="Proteomes" id="UP000249524"/>
    </source>
</evidence>
<dbReference type="PANTHER" id="PTHR10543">
    <property type="entry name" value="BETA-CAROTENE DIOXYGENASE"/>
    <property type="match status" value="1"/>
</dbReference>
<protein>
    <recommendedName>
        <fullName evidence="6">Dioxygenase</fullName>
        <ecNumber evidence="6">1.13.11.-</ecNumber>
    </recommendedName>
</protein>
<evidence type="ECO:0000256" key="2">
    <source>
        <dbReference type="ARBA" id="ARBA00022723"/>
    </source>
</evidence>
<dbReference type="Proteomes" id="UP000249524">
    <property type="component" value="Unassembled WGS sequence"/>
</dbReference>
<evidence type="ECO:0000256" key="5">
    <source>
        <dbReference type="PIRSR" id="PIRSR604294-1"/>
    </source>
</evidence>
<feature type="binding site" evidence="5">
    <location>
        <position position="215"/>
    </location>
    <ligand>
        <name>Fe cation</name>
        <dbReference type="ChEBI" id="CHEBI:24875"/>
        <note>catalytic</note>
    </ligand>
</feature>
<evidence type="ECO:0000256" key="6">
    <source>
        <dbReference type="RuleBase" id="RU364048"/>
    </source>
</evidence>